<gene>
    <name evidence="1" type="ORF">GACE_0878</name>
</gene>
<dbReference type="KEGG" id="gac:GACE_0878"/>
<dbReference type="HOGENOM" id="CLU_2550058_0_0_2"/>
<dbReference type="EMBL" id="CP009552">
    <property type="protein sequence ID" value="AIY89925.1"/>
    <property type="molecule type" value="Genomic_DNA"/>
</dbReference>
<dbReference type="RefSeq" id="WP_048091487.1">
    <property type="nucleotide sequence ID" value="NZ_CP009552.1"/>
</dbReference>
<sequence length="86" mass="9623">MTYVTLKSVLAEDTLSGRKIRAKLEGDGSAKITITIQAEKKEHVKEVLKTLKRGAVFELRLEPIGSMDDKTLDDFPIFEDDRGDEA</sequence>
<name>A0A0A7GCX6_GEOAI</name>
<dbReference type="GeneID" id="24797471"/>
<dbReference type="STRING" id="565033.GACE_0878"/>
<dbReference type="Proteomes" id="UP000030624">
    <property type="component" value="Chromosome"/>
</dbReference>
<dbReference type="AlphaFoldDB" id="A0A0A7GCX6"/>
<accession>A0A0A7GCX6</accession>
<protein>
    <submittedName>
        <fullName evidence="1">Uncharacterized protein</fullName>
    </submittedName>
</protein>
<evidence type="ECO:0000313" key="1">
    <source>
        <dbReference type="EMBL" id="AIY89925.1"/>
    </source>
</evidence>
<dbReference type="eggNOG" id="ENOG502N57N">
    <property type="taxonomic scope" value="Archaea"/>
</dbReference>
<proteinExistence type="predicted"/>
<reference evidence="1 2" key="1">
    <citation type="journal article" date="2015" name="Appl. Environ. Microbiol.">
        <title>The Geoglobus acetivorans genome: Fe(III) reduction, acetate utilization, autotrophic growth, and degradation of aromatic compounds in a hyperthermophilic archaeon.</title>
        <authorList>
            <person name="Mardanov A.V."/>
            <person name="Slododkina G.B."/>
            <person name="Slobodkin A.I."/>
            <person name="Beletsky A.V."/>
            <person name="Gavrilov S.N."/>
            <person name="Kublanov I.V."/>
            <person name="Bonch-Osmolovskaya E.A."/>
            <person name="Skryabin K.G."/>
            <person name="Ravin N.V."/>
        </authorList>
    </citation>
    <scope>NUCLEOTIDE SEQUENCE [LARGE SCALE GENOMIC DNA]</scope>
    <source>
        <strain evidence="1 2">SBH6</strain>
    </source>
</reference>
<organism evidence="1 2">
    <name type="scientific">Geoglobus acetivorans</name>
    <dbReference type="NCBI Taxonomy" id="565033"/>
    <lineage>
        <taxon>Archaea</taxon>
        <taxon>Methanobacteriati</taxon>
        <taxon>Methanobacteriota</taxon>
        <taxon>Archaeoglobi</taxon>
        <taxon>Archaeoglobales</taxon>
        <taxon>Archaeoglobaceae</taxon>
        <taxon>Geoglobus</taxon>
    </lineage>
</organism>
<evidence type="ECO:0000313" key="2">
    <source>
        <dbReference type="Proteomes" id="UP000030624"/>
    </source>
</evidence>